<dbReference type="PANTHER" id="PTHR23051:SF0">
    <property type="entry name" value="SOLUTE CARRIER FAMILY 35 MEMBER F5"/>
    <property type="match status" value="1"/>
</dbReference>
<dbReference type="GO" id="GO:0022857">
    <property type="term" value="F:transmembrane transporter activity"/>
    <property type="evidence" value="ECO:0007669"/>
    <property type="project" value="InterPro"/>
</dbReference>
<accession>A0A316V2I6</accession>
<protein>
    <recommendedName>
        <fullName evidence="11">EamA domain-containing protein</fullName>
    </recommendedName>
</protein>
<comment type="similarity">
    <text evidence="2">Belongs to the SLC35F solute transporter family.</text>
</comment>
<dbReference type="GO" id="GO:0000329">
    <property type="term" value="C:fungal-type vacuole membrane"/>
    <property type="evidence" value="ECO:0007669"/>
    <property type="project" value="TreeGrafter"/>
</dbReference>
<evidence type="ECO:0000256" key="2">
    <source>
        <dbReference type="ARBA" id="ARBA00007863"/>
    </source>
</evidence>
<feature type="non-terminal residue" evidence="9">
    <location>
        <position position="377"/>
    </location>
</feature>
<organism evidence="9 10">
    <name type="scientific">Meira miltonrushii</name>
    <dbReference type="NCBI Taxonomy" id="1280837"/>
    <lineage>
        <taxon>Eukaryota</taxon>
        <taxon>Fungi</taxon>
        <taxon>Dikarya</taxon>
        <taxon>Basidiomycota</taxon>
        <taxon>Ustilaginomycotina</taxon>
        <taxon>Exobasidiomycetes</taxon>
        <taxon>Exobasidiales</taxon>
        <taxon>Brachybasidiaceae</taxon>
        <taxon>Meira</taxon>
    </lineage>
</organism>
<dbReference type="Pfam" id="PF06027">
    <property type="entry name" value="SLC35F"/>
    <property type="match status" value="1"/>
</dbReference>
<dbReference type="InParanoid" id="A0A316V2I6"/>
<dbReference type="OrthoDB" id="1436450at2759"/>
<evidence type="ECO:0000256" key="1">
    <source>
        <dbReference type="ARBA" id="ARBA00004141"/>
    </source>
</evidence>
<sequence>TFLVGVSLLLLVVLLWTSSNFLTNYQLTKGYDKPFAVTYLNTASFALYLIPFAVVLQQRRKSARDITTEAYQLKGVWAKNTLDIERRRLMRPSSIDGRRPLSQQALKQLPSTEEQSPPLDLHQTAVLALQFMIVWFMANYCLNLALKLTSVASATTLSSASGFFTLALGAMIGVEVFSFAKLGAVTMSFLGVLMVMRADVSTGDDQTQIPGGGNPSNEPALPFSGDLLALASALFYAVYVVLLKFRIGREERVSMPLFFGFVGILSITLMWPIGLILHLTRIELIELPHGKLEWLSVVVNMSITVISDFAYLLAMLKSSPLVATVGLSLTIPLAIVGDTLLGSHSGGTQAYVGSAVVLSSFVVIGLVDRTLANRQQQ</sequence>
<dbReference type="EMBL" id="KZ819607">
    <property type="protein sequence ID" value="PWN31730.1"/>
    <property type="molecule type" value="Genomic_DNA"/>
</dbReference>
<feature type="signal peptide" evidence="8">
    <location>
        <begin position="1"/>
        <end position="17"/>
    </location>
</feature>
<feature type="transmembrane region" description="Helical" evidence="7">
    <location>
        <begin position="36"/>
        <end position="56"/>
    </location>
</feature>
<evidence type="ECO:0000256" key="8">
    <source>
        <dbReference type="SAM" id="SignalP"/>
    </source>
</evidence>
<evidence type="ECO:0000313" key="10">
    <source>
        <dbReference type="Proteomes" id="UP000245771"/>
    </source>
</evidence>
<keyword evidence="5 7" id="KW-1133">Transmembrane helix</keyword>
<feature type="transmembrane region" description="Helical" evidence="7">
    <location>
        <begin position="152"/>
        <end position="172"/>
    </location>
</feature>
<evidence type="ECO:0000256" key="6">
    <source>
        <dbReference type="ARBA" id="ARBA00023136"/>
    </source>
</evidence>
<feature type="transmembrane region" description="Helical" evidence="7">
    <location>
        <begin position="348"/>
        <end position="367"/>
    </location>
</feature>
<dbReference type="RefSeq" id="XP_025352032.1">
    <property type="nucleotide sequence ID" value="XM_025496162.1"/>
</dbReference>
<dbReference type="InterPro" id="IPR009262">
    <property type="entry name" value="SLC35_F1/F2/F6"/>
</dbReference>
<keyword evidence="4 7" id="KW-0812">Transmembrane</keyword>
<reference evidence="9 10" key="1">
    <citation type="journal article" date="2018" name="Mol. Biol. Evol.">
        <title>Broad Genomic Sampling Reveals a Smut Pathogenic Ancestry of the Fungal Clade Ustilaginomycotina.</title>
        <authorList>
            <person name="Kijpornyongpan T."/>
            <person name="Mondo S.J."/>
            <person name="Barry K."/>
            <person name="Sandor L."/>
            <person name="Lee J."/>
            <person name="Lipzen A."/>
            <person name="Pangilinan J."/>
            <person name="LaButti K."/>
            <person name="Hainaut M."/>
            <person name="Henrissat B."/>
            <person name="Grigoriev I.V."/>
            <person name="Spatafora J.W."/>
            <person name="Aime M.C."/>
        </authorList>
    </citation>
    <scope>NUCLEOTIDE SEQUENCE [LARGE SCALE GENOMIC DNA]</scope>
    <source>
        <strain evidence="9 10">MCA 3882</strain>
    </source>
</reference>
<proteinExistence type="inferred from homology"/>
<feature type="transmembrane region" description="Helical" evidence="7">
    <location>
        <begin position="321"/>
        <end position="342"/>
    </location>
</feature>
<dbReference type="Proteomes" id="UP000245771">
    <property type="component" value="Unassembled WGS sequence"/>
</dbReference>
<evidence type="ECO:0000256" key="7">
    <source>
        <dbReference type="SAM" id="Phobius"/>
    </source>
</evidence>
<dbReference type="InterPro" id="IPR037185">
    <property type="entry name" value="EmrE-like"/>
</dbReference>
<feature type="chain" id="PRO_5016426260" description="EamA domain-containing protein" evidence="8">
    <location>
        <begin position="18"/>
        <end position="377"/>
    </location>
</feature>
<evidence type="ECO:0000256" key="3">
    <source>
        <dbReference type="ARBA" id="ARBA00022448"/>
    </source>
</evidence>
<dbReference type="FunCoup" id="A0A316V2I6">
    <property type="interactions" value="116"/>
</dbReference>
<evidence type="ECO:0000256" key="5">
    <source>
        <dbReference type="ARBA" id="ARBA00022989"/>
    </source>
</evidence>
<feature type="transmembrane region" description="Helical" evidence="7">
    <location>
        <begin position="257"/>
        <end position="279"/>
    </location>
</feature>
<keyword evidence="3" id="KW-0813">Transport</keyword>
<dbReference type="PANTHER" id="PTHR23051">
    <property type="entry name" value="SOLUTE CARRIER FAMILY 35, MEMBER F5"/>
    <property type="match status" value="1"/>
</dbReference>
<feature type="transmembrane region" description="Helical" evidence="7">
    <location>
        <begin position="227"/>
        <end position="245"/>
    </location>
</feature>
<gene>
    <name evidence="9" type="ORF">FA14DRAFT_116220</name>
</gene>
<feature type="non-terminal residue" evidence="9">
    <location>
        <position position="1"/>
    </location>
</feature>
<keyword evidence="8" id="KW-0732">Signal</keyword>
<name>A0A316V2I6_9BASI</name>
<keyword evidence="10" id="KW-1185">Reference proteome</keyword>
<evidence type="ECO:0000313" key="9">
    <source>
        <dbReference type="EMBL" id="PWN31730.1"/>
    </source>
</evidence>
<evidence type="ECO:0000256" key="4">
    <source>
        <dbReference type="ARBA" id="ARBA00022692"/>
    </source>
</evidence>
<dbReference type="SUPFAM" id="SSF103481">
    <property type="entry name" value="Multidrug resistance efflux transporter EmrE"/>
    <property type="match status" value="1"/>
</dbReference>
<feature type="transmembrane region" description="Helical" evidence="7">
    <location>
        <begin position="294"/>
        <end position="314"/>
    </location>
</feature>
<dbReference type="GeneID" id="37017943"/>
<evidence type="ECO:0008006" key="11">
    <source>
        <dbReference type="Google" id="ProtNLM"/>
    </source>
</evidence>
<dbReference type="STRING" id="1280837.A0A316V2I6"/>
<comment type="subcellular location">
    <subcellularLocation>
        <location evidence="1">Membrane</location>
        <topology evidence="1">Multi-pass membrane protein</topology>
    </subcellularLocation>
</comment>
<keyword evidence="6 7" id="KW-0472">Membrane</keyword>
<dbReference type="AlphaFoldDB" id="A0A316V2I6"/>